<evidence type="ECO:0000313" key="2">
    <source>
        <dbReference type="EMBL" id="THH27030.1"/>
    </source>
</evidence>
<name>A0A4S4MUL6_9APHY</name>
<evidence type="ECO:0000313" key="3">
    <source>
        <dbReference type="Proteomes" id="UP000308730"/>
    </source>
</evidence>
<proteinExistence type="predicted"/>
<dbReference type="EMBL" id="SGPM01000286">
    <property type="protein sequence ID" value="THH27030.1"/>
    <property type="molecule type" value="Genomic_DNA"/>
</dbReference>
<feature type="region of interest" description="Disordered" evidence="1">
    <location>
        <begin position="260"/>
        <end position="363"/>
    </location>
</feature>
<organism evidence="2 3">
    <name type="scientific">Antrodiella citrinella</name>
    <dbReference type="NCBI Taxonomy" id="2447956"/>
    <lineage>
        <taxon>Eukaryota</taxon>
        <taxon>Fungi</taxon>
        <taxon>Dikarya</taxon>
        <taxon>Basidiomycota</taxon>
        <taxon>Agaricomycotina</taxon>
        <taxon>Agaricomycetes</taxon>
        <taxon>Polyporales</taxon>
        <taxon>Steccherinaceae</taxon>
        <taxon>Antrodiella</taxon>
    </lineage>
</organism>
<feature type="compositionally biased region" description="Acidic residues" evidence="1">
    <location>
        <begin position="308"/>
        <end position="326"/>
    </location>
</feature>
<keyword evidence="3" id="KW-1185">Reference proteome</keyword>
<gene>
    <name evidence="2" type="ORF">EUX98_g7150</name>
</gene>
<feature type="compositionally biased region" description="Acidic residues" evidence="1">
    <location>
        <begin position="278"/>
        <end position="299"/>
    </location>
</feature>
<evidence type="ECO:0000256" key="1">
    <source>
        <dbReference type="SAM" id="MobiDB-lite"/>
    </source>
</evidence>
<protein>
    <submittedName>
        <fullName evidence="2">Uncharacterized protein</fullName>
    </submittedName>
</protein>
<comment type="caution">
    <text evidence="2">The sequence shown here is derived from an EMBL/GenBank/DDBJ whole genome shotgun (WGS) entry which is preliminary data.</text>
</comment>
<reference evidence="2 3" key="1">
    <citation type="submission" date="2019-02" db="EMBL/GenBank/DDBJ databases">
        <title>Genome sequencing of the rare red list fungi Antrodiella citrinella (Flaviporus citrinellus).</title>
        <authorList>
            <person name="Buettner E."/>
            <person name="Kellner H."/>
        </authorList>
    </citation>
    <scope>NUCLEOTIDE SEQUENCE [LARGE SCALE GENOMIC DNA]</scope>
    <source>
        <strain evidence="2 3">DSM 108506</strain>
    </source>
</reference>
<accession>A0A4S4MUL6</accession>
<dbReference type="Proteomes" id="UP000308730">
    <property type="component" value="Unassembled WGS sequence"/>
</dbReference>
<sequence>MQSHCELLFIKEDFCRGLTAFVKTHGSKVKQMILKSTLYYCDCDSRPRAHKLRASAPEYDIRSILRLCPELEYVAVPVRVLYMEPESDIHIIHNHNPDMQVDVWGELEDLRFFQSSFAPYSTKFRLISYTLASLPNLPYFLSRSPGTTANPIIHHIYDLHIVETPISLFTLGDYEEEELWEQLEPGLPASERTTILRDWHSGRPVSSDTKNGMDYAYLKYYASLEPQSVPKSEEATWDEGDTLVEALDKDMLKSIDDENARFASGSDSGPLHTGGEDSNTDSDSEYVYESPDEESESDASSDASSDTAGEEFAEEDATDEDGEAAVEDTQSSDANSDSAEDGSGDHDDVDDSVSEAEEVRREVQTLQDDTWFTSGCSAGEEELTDEEILAIFSAGICNVGCVTYTRSW</sequence>
<dbReference type="AlphaFoldDB" id="A0A4S4MUL6"/>
<feature type="compositionally biased region" description="Acidic residues" evidence="1">
    <location>
        <begin position="338"/>
        <end position="356"/>
    </location>
</feature>